<evidence type="ECO:0000313" key="2">
    <source>
        <dbReference type="Proteomes" id="UP001501358"/>
    </source>
</evidence>
<keyword evidence="2" id="KW-1185">Reference proteome</keyword>
<gene>
    <name evidence="1" type="ORF">GCM10010406_21570</name>
</gene>
<comment type="caution">
    <text evidence="1">The sequence shown here is derived from an EMBL/GenBank/DDBJ whole genome shotgun (WGS) entry which is preliminary data.</text>
</comment>
<dbReference type="EMBL" id="BAAATA010000009">
    <property type="protein sequence ID" value="GAA2485003.1"/>
    <property type="molecule type" value="Genomic_DNA"/>
</dbReference>
<evidence type="ECO:0000313" key="1">
    <source>
        <dbReference type="EMBL" id="GAA2485003.1"/>
    </source>
</evidence>
<proteinExistence type="predicted"/>
<protein>
    <submittedName>
        <fullName evidence="1">Uncharacterized protein</fullName>
    </submittedName>
</protein>
<dbReference type="Proteomes" id="UP001501358">
    <property type="component" value="Unassembled WGS sequence"/>
</dbReference>
<name>A0ABN3LIP9_9ACTN</name>
<organism evidence="1 2">
    <name type="scientific">Streptomyces thermolineatus</name>
    <dbReference type="NCBI Taxonomy" id="44033"/>
    <lineage>
        <taxon>Bacteria</taxon>
        <taxon>Bacillati</taxon>
        <taxon>Actinomycetota</taxon>
        <taxon>Actinomycetes</taxon>
        <taxon>Kitasatosporales</taxon>
        <taxon>Streptomycetaceae</taxon>
        <taxon>Streptomyces</taxon>
    </lineage>
</organism>
<sequence>MSRRPPQHGTRACYLAGCRRPECSNANIRYAKLYRLERARSGPRRVSSAAAAQRVSELRDAGWSIRQIAAAADCAFRTIQSLVNNNYATIRGDLATRILSAQPTLRTVPGSTYINAVGSIRRIRALIAIGYPIIRIAEAVGMSKNALGRVINHEHDKLTAENARAIADVYRRWAGTPGPSARARAHAAKRGWASPAAWDDIDDPNCVPDVDEQRELSRMELAAVRRAEIEHLAAFGISTAEIAKRVGLTEGDVRDRIRDLRAARAGQTAA</sequence>
<dbReference type="RefSeq" id="WP_344382971.1">
    <property type="nucleotide sequence ID" value="NZ_BAAATA010000009.1"/>
</dbReference>
<accession>A0ABN3LIP9</accession>
<reference evidence="1 2" key="1">
    <citation type="journal article" date="2019" name="Int. J. Syst. Evol. Microbiol.">
        <title>The Global Catalogue of Microorganisms (GCM) 10K type strain sequencing project: providing services to taxonomists for standard genome sequencing and annotation.</title>
        <authorList>
            <consortium name="The Broad Institute Genomics Platform"/>
            <consortium name="The Broad Institute Genome Sequencing Center for Infectious Disease"/>
            <person name="Wu L."/>
            <person name="Ma J."/>
        </authorList>
    </citation>
    <scope>NUCLEOTIDE SEQUENCE [LARGE SCALE GENOMIC DNA]</scope>
    <source>
        <strain evidence="1 2">JCM 6307</strain>
    </source>
</reference>